<proteinExistence type="predicted"/>
<feature type="transmembrane region" description="Helical" evidence="1">
    <location>
        <begin position="44"/>
        <end position="64"/>
    </location>
</feature>
<dbReference type="OrthoDB" id="6402461at2"/>
<keyword evidence="1" id="KW-0472">Membrane</keyword>
<evidence type="ECO:0000313" key="2">
    <source>
        <dbReference type="EMBL" id="KHT52398.1"/>
    </source>
</evidence>
<evidence type="ECO:0008006" key="4">
    <source>
        <dbReference type="Google" id="ProtNLM"/>
    </source>
</evidence>
<dbReference type="Proteomes" id="UP000031197">
    <property type="component" value="Unassembled WGS sequence"/>
</dbReference>
<organism evidence="2 3">
    <name type="scientific">Alteromonas marina</name>
    <dbReference type="NCBI Taxonomy" id="203795"/>
    <lineage>
        <taxon>Bacteria</taxon>
        <taxon>Pseudomonadati</taxon>
        <taxon>Pseudomonadota</taxon>
        <taxon>Gammaproteobacteria</taxon>
        <taxon>Alteromonadales</taxon>
        <taxon>Alteromonadaceae</taxon>
        <taxon>Alteromonas/Salinimonas group</taxon>
        <taxon>Alteromonas</taxon>
    </lineage>
</organism>
<sequence>MNYYYHFVRETRRFSLIVFMNACLLAIMYWWGRTYLLDEESDPVVFSVVVVIELILLGISIYLWSVNKKIEIKVSAREFYYCDPLFGENELVLCVDDIDEIIQVQSATNRIQRNLLRLKDGSVHELMYQNYNIDKQAMFDALKRANPKIKLPASIWIYEQTRPQWAKEVRKKMGLDE</sequence>
<reference evidence="2 3" key="1">
    <citation type="submission" date="2014-12" db="EMBL/GenBank/DDBJ databases">
        <title>Genome sequencing of Alteromonas marina AD001.</title>
        <authorList>
            <person name="Adrian T.G.S."/>
            <person name="Chan K.G."/>
        </authorList>
    </citation>
    <scope>NUCLEOTIDE SEQUENCE [LARGE SCALE GENOMIC DNA]</scope>
    <source>
        <strain evidence="2 3">AD001</strain>
    </source>
</reference>
<feature type="transmembrane region" description="Helical" evidence="1">
    <location>
        <begin position="12"/>
        <end position="32"/>
    </location>
</feature>
<keyword evidence="1" id="KW-1133">Transmembrane helix</keyword>
<name>A0A0B3Z3S9_9ALTE</name>
<dbReference type="RefSeq" id="WP_156964776.1">
    <property type="nucleotide sequence ID" value="NZ_JWLW01000017.1"/>
</dbReference>
<dbReference type="EMBL" id="JWLW01000017">
    <property type="protein sequence ID" value="KHT52398.1"/>
    <property type="molecule type" value="Genomic_DNA"/>
</dbReference>
<evidence type="ECO:0000256" key="1">
    <source>
        <dbReference type="SAM" id="Phobius"/>
    </source>
</evidence>
<dbReference type="AlphaFoldDB" id="A0A0B3Z3S9"/>
<comment type="caution">
    <text evidence="2">The sequence shown here is derived from an EMBL/GenBank/DDBJ whole genome shotgun (WGS) entry which is preliminary data.</text>
</comment>
<keyword evidence="1" id="KW-0812">Transmembrane</keyword>
<accession>A0A0B3Z3S9</accession>
<protein>
    <recommendedName>
        <fullName evidence="4">Transmembrane protein</fullName>
    </recommendedName>
</protein>
<keyword evidence="3" id="KW-1185">Reference proteome</keyword>
<evidence type="ECO:0000313" key="3">
    <source>
        <dbReference type="Proteomes" id="UP000031197"/>
    </source>
</evidence>
<gene>
    <name evidence="2" type="ORF">RJ41_10520</name>
</gene>